<reference evidence="2 3" key="1">
    <citation type="journal article" date="2009" name="Nature">
        <title>Evolution of pathogenicity and sexual reproduction in eight Candida genomes.</title>
        <authorList>
            <person name="Butler G."/>
            <person name="Rasmussen M.D."/>
            <person name="Lin M.F."/>
            <person name="Santos M.A."/>
            <person name="Sakthikumar S."/>
            <person name="Munro C.A."/>
            <person name="Rheinbay E."/>
            <person name="Grabherr M."/>
            <person name="Forche A."/>
            <person name="Reedy J.L."/>
            <person name="Agrafioti I."/>
            <person name="Arnaud M.B."/>
            <person name="Bates S."/>
            <person name="Brown A.J."/>
            <person name="Brunke S."/>
            <person name="Costanzo M.C."/>
            <person name="Fitzpatrick D.A."/>
            <person name="de Groot P.W."/>
            <person name="Harris D."/>
            <person name="Hoyer L.L."/>
            <person name="Hube B."/>
            <person name="Klis F.M."/>
            <person name="Kodira C."/>
            <person name="Lennard N."/>
            <person name="Logue M.E."/>
            <person name="Martin R."/>
            <person name="Neiman A.M."/>
            <person name="Nikolaou E."/>
            <person name="Quail M.A."/>
            <person name="Quinn J."/>
            <person name="Santos M.C."/>
            <person name="Schmitzberger F.F."/>
            <person name="Sherlock G."/>
            <person name="Shah P."/>
            <person name="Silverstein K.A."/>
            <person name="Skrzypek M.S."/>
            <person name="Soll D."/>
            <person name="Staggs R."/>
            <person name="Stansfield I."/>
            <person name="Stumpf M.P."/>
            <person name="Sudbery P.E."/>
            <person name="Srikantha T."/>
            <person name="Zeng Q."/>
            <person name="Berman J."/>
            <person name="Berriman M."/>
            <person name="Heitman J."/>
            <person name="Gow N.A."/>
            <person name="Lorenz M.C."/>
            <person name="Birren B.W."/>
            <person name="Kellis M."/>
            <person name="Cuomo C.A."/>
        </authorList>
    </citation>
    <scope>NUCLEOTIDE SEQUENCE [LARGE SCALE GENOMIC DNA]</scope>
    <source>
        <strain evidence="3">ATCC MYA-3404 / T1</strain>
    </source>
</reference>
<dbReference type="eggNOG" id="ENOG502SD1A">
    <property type="taxonomic scope" value="Eukaryota"/>
</dbReference>
<organism evidence="2 3">
    <name type="scientific">Candida tropicalis (strain ATCC MYA-3404 / T1)</name>
    <name type="common">Yeast</name>
    <dbReference type="NCBI Taxonomy" id="294747"/>
    <lineage>
        <taxon>Eukaryota</taxon>
        <taxon>Fungi</taxon>
        <taxon>Dikarya</taxon>
        <taxon>Ascomycota</taxon>
        <taxon>Saccharomycotina</taxon>
        <taxon>Pichiomycetes</taxon>
        <taxon>Debaryomycetaceae</taxon>
        <taxon>Candida/Lodderomyces clade</taxon>
        <taxon>Candida</taxon>
    </lineage>
</organism>
<dbReference type="GO" id="GO:0009100">
    <property type="term" value="P:glycoprotein metabolic process"/>
    <property type="evidence" value="ECO:0007669"/>
    <property type="project" value="UniProtKB-ARBA"/>
</dbReference>
<dbReference type="GeneID" id="8297105"/>
<dbReference type="EMBL" id="GG692399">
    <property type="protein sequence ID" value="EER32456.1"/>
    <property type="molecule type" value="Genomic_DNA"/>
</dbReference>
<feature type="domain" description="LicD/FKTN/FKRP nucleotidyltransferase" evidence="1">
    <location>
        <begin position="316"/>
        <end position="417"/>
    </location>
</feature>
<dbReference type="Pfam" id="PF04991">
    <property type="entry name" value="LicD"/>
    <property type="match status" value="1"/>
</dbReference>
<dbReference type="OrthoDB" id="444255at2759"/>
<evidence type="ECO:0000259" key="1">
    <source>
        <dbReference type="Pfam" id="PF04991"/>
    </source>
</evidence>
<dbReference type="STRING" id="294747.C5MD26"/>
<dbReference type="HOGENOM" id="CLU_451986_0_0_1"/>
<dbReference type="VEuPathDB" id="FungiDB:CTRG_04127"/>
<dbReference type="PANTHER" id="PTHR43404:SF1">
    <property type="entry name" value="MNN4P"/>
    <property type="match status" value="1"/>
</dbReference>
<evidence type="ECO:0000313" key="2">
    <source>
        <dbReference type="EMBL" id="EER32456.1"/>
    </source>
</evidence>
<dbReference type="PANTHER" id="PTHR43404">
    <property type="entry name" value="LIPOPOLYSACCHARIDE CHOLINEPHOSPHOTRANSFERASE LICD"/>
    <property type="match status" value="1"/>
</dbReference>
<dbReference type="InterPro" id="IPR007074">
    <property type="entry name" value="LicD/FKTN/FKRP_NTP_transf"/>
</dbReference>
<dbReference type="AlphaFoldDB" id="C5MD26"/>
<dbReference type="RefSeq" id="XP_002549830.1">
    <property type="nucleotide sequence ID" value="XM_002549784.1"/>
</dbReference>
<dbReference type="KEGG" id="ctp:CTRG_04127"/>
<keyword evidence="3" id="KW-1185">Reference proteome</keyword>
<evidence type="ECO:0000313" key="3">
    <source>
        <dbReference type="Proteomes" id="UP000002037"/>
    </source>
</evidence>
<name>C5MD26_CANTT</name>
<gene>
    <name evidence="2" type="ORF">CTRG_04127</name>
</gene>
<proteinExistence type="predicted"/>
<sequence>MANSIMMNKPLTTFPKLNNRRTRWILLISFLTLCLLRTIYSGLFTPPNQTVLEYQALQSHQMNPNFNPKKNLLNILDYLQNSQHNKDGIFFHWDDWIDLSFADHKLSSVRSIGSSTCDNRLMDYSSVSAHWLESLNTKKSRGMCHLYCQFAIPQKLIMTTDKSFIEIPVIGKKRSGIQHHVQNHPVTTDQLVESMTNLKINDKLVTKNIGRLQNRVNLDRNDFIFDPNHEIDVLQDRLDEQSISLKELKQLEFLKYANNMVDKTDRYFKYPWIYSDIVQGHSHHIAYPFFNRFVGDRERQSILHHMIRVWFQLMESYGYQSWINYGSLLGWKFNGLNMPWDTDIDIQMPIQQLNRLAQELNKTLILENPRFGNSRYWLEVSPTFIRQGNSKNHIDARFIDISTGLYIDISALSYDHDINPPFETTEESFPVHCKNWNWQDLNELGPIQHAFFEGGSVYLPNNISSILSHKYGDEALNQFAFHNHFFLKDFSMWINLEHCPRPQEVSNNFCNSKIIQDEFNIIKECTARHKYLQKNNNDPKTVEMLPDLPIFRKDAWDFYYDINNNLVYNDRWYVRIENV</sequence>
<dbReference type="InterPro" id="IPR052942">
    <property type="entry name" value="LPS_cholinephosphotransferase"/>
</dbReference>
<accession>C5MD26</accession>
<protein>
    <recommendedName>
        <fullName evidence="1">LicD/FKTN/FKRP nucleotidyltransferase domain-containing protein</fullName>
    </recommendedName>
</protein>
<dbReference type="Proteomes" id="UP000002037">
    <property type="component" value="Unassembled WGS sequence"/>
</dbReference>